<sequence length="106" mass="11640">MDPLRSGGDPGSFCLSPGLRERPPECSHEGERLIVARESPAERMERSWVAARPVRLPGRDTLGAGLKKGNDGGKEGLRPASRLKVDLPPDHTWCISPRESWEELAT</sequence>
<feature type="region of interest" description="Disordered" evidence="1">
    <location>
        <begin position="1"/>
        <end position="30"/>
    </location>
</feature>
<dbReference type="EMBL" id="JANPWB010000008">
    <property type="protein sequence ID" value="KAJ1166555.1"/>
    <property type="molecule type" value="Genomic_DNA"/>
</dbReference>
<reference evidence="2" key="1">
    <citation type="journal article" date="2022" name="bioRxiv">
        <title>Sequencing and chromosome-scale assembly of the giantPleurodeles waltlgenome.</title>
        <authorList>
            <person name="Brown T."/>
            <person name="Elewa A."/>
            <person name="Iarovenko S."/>
            <person name="Subramanian E."/>
            <person name="Araus A.J."/>
            <person name="Petzold A."/>
            <person name="Susuki M."/>
            <person name="Suzuki K.-i.T."/>
            <person name="Hayashi T."/>
            <person name="Toyoda A."/>
            <person name="Oliveira C."/>
            <person name="Osipova E."/>
            <person name="Leigh N.D."/>
            <person name="Simon A."/>
            <person name="Yun M.H."/>
        </authorList>
    </citation>
    <scope>NUCLEOTIDE SEQUENCE</scope>
    <source>
        <strain evidence="2">20211129_DDA</strain>
        <tissue evidence="2">Liver</tissue>
    </source>
</reference>
<evidence type="ECO:0000256" key="1">
    <source>
        <dbReference type="SAM" id="MobiDB-lite"/>
    </source>
</evidence>
<feature type="region of interest" description="Disordered" evidence="1">
    <location>
        <begin position="58"/>
        <end position="83"/>
    </location>
</feature>
<feature type="compositionally biased region" description="Basic and acidic residues" evidence="1">
    <location>
        <begin position="68"/>
        <end position="83"/>
    </location>
</feature>
<evidence type="ECO:0000313" key="3">
    <source>
        <dbReference type="Proteomes" id="UP001066276"/>
    </source>
</evidence>
<comment type="caution">
    <text evidence="2">The sequence shown here is derived from an EMBL/GenBank/DDBJ whole genome shotgun (WGS) entry which is preliminary data.</text>
</comment>
<proteinExistence type="predicted"/>
<accession>A0AAV7SQY4</accession>
<gene>
    <name evidence="2" type="ORF">NDU88_006954</name>
</gene>
<feature type="compositionally biased region" description="Basic and acidic residues" evidence="1">
    <location>
        <begin position="19"/>
        <end position="30"/>
    </location>
</feature>
<dbReference type="Proteomes" id="UP001066276">
    <property type="component" value="Chromosome 4_2"/>
</dbReference>
<dbReference type="AlphaFoldDB" id="A0AAV7SQY4"/>
<name>A0AAV7SQY4_PLEWA</name>
<evidence type="ECO:0000313" key="2">
    <source>
        <dbReference type="EMBL" id="KAJ1166555.1"/>
    </source>
</evidence>
<organism evidence="2 3">
    <name type="scientific">Pleurodeles waltl</name>
    <name type="common">Iberian ribbed newt</name>
    <dbReference type="NCBI Taxonomy" id="8319"/>
    <lineage>
        <taxon>Eukaryota</taxon>
        <taxon>Metazoa</taxon>
        <taxon>Chordata</taxon>
        <taxon>Craniata</taxon>
        <taxon>Vertebrata</taxon>
        <taxon>Euteleostomi</taxon>
        <taxon>Amphibia</taxon>
        <taxon>Batrachia</taxon>
        <taxon>Caudata</taxon>
        <taxon>Salamandroidea</taxon>
        <taxon>Salamandridae</taxon>
        <taxon>Pleurodelinae</taxon>
        <taxon>Pleurodeles</taxon>
    </lineage>
</organism>
<protein>
    <submittedName>
        <fullName evidence="2">Uncharacterized protein</fullName>
    </submittedName>
</protein>
<keyword evidence="3" id="KW-1185">Reference proteome</keyword>